<protein>
    <submittedName>
        <fullName evidence="2">Uncharacterized protein</fullName>
    </submittedName>
</protein>
<dbReference type="EMBL" id="JACHIA010000005">
    <property type="protein sequence ID" value="MBB6070584.1"/>
    <property type="molecule type" value="Genomic_DNA"/>
</dbReference>
<evidence type="ECO:0000313" key="3">
    <source>
        <dbReference type="Proteomes" id="UP000582837"/>
    </source>
</evidence>
<reference evidence="2 3" key="1">
    <citation type="submission" date="2020-08" db="EMBL/GenBank/DDBJ databases">
        <title>Genomic Encyclopedia of Type Strains, Phase IV (KMG-IV): sequencing the most valuable type-strain genomes for metagenomic binning, comparative biology and taxonomic classification.</title>
        <authorList>
            <person name="Goeker M."/>
        </authorList>
    </citation>
    <scope>NUCLEOTIDE SEQUENCE [LARGE SCALE GENOMIC DNA]</scope>
    <source>
        <strain evidence="2 3">DSM 29007</strain>
    </source>
</reference>
<proteinExistence type="predicted"/>
<sequence length="53" mass="5537">MGVSLIAIAAVVASLAVARQRQDDARLPEGDKRPQLSPAHGSLDLDQLRAAGM</sequence>
<gene>
    <name evidence="2" type="ORF">HNQ61_002205</name>
</gene>
<evidence type="ECO:0000256" key="1">
    <source>
        <dbReference type="SAM" id="MobiDB-lite"/>
    </source>
</evidence>
<keyword evidence="3" id="KW-1185">Reference proteome</keyword>
<comment type="caution">
    <text evidence="2">The sequence shown here is derived from an EMBL/GenBank/DDBJ whole genome shotgun (WGS) entry which is preliminary data.</text>
</comment>
<dbReference type="RefSeq" id="WP_183685636.1">
    <property type="nucleotide sequence ID" value="NZ_JACHIA010000005.1"/>
</dbReference>
<dbReference type="Proteomes" id="UP000582837">
    <property type="component" value="Unassembled WGS sequence"/>
</dbReference>
<feature type="compositionally biased region" description="Basic and acidic residues" evidence="1">
    <location>
        <begin position="20"/>
        <end position="34"/>
    </location>
</feature>
<organism evidence="2 3">
    <name type="scientific">Longimicrobium terrae</name>
    <dbReference type="NCBI Taxonomy" id="1639882"/>
    <lineage>
        <taxon>Bacteria</taxon>
        <taxon>Pseudomonadati</taxon>
        <taxon>Gemmatimonadota</taxon>
        <taxon>Longimicrobiia</taxon>
        <taxon>Longimicrobiales</taxon>
        <taxon>Longimicrobiaceae</taxon>
        <taxon>Longimicrobium</taxon>
    </lineage>
</organism>
<dbReference type="AlphaFoldDB" id="A0A841GXV7"/>
<evidence type="ECO:0000313" key="2">
    <source>
        <dbReference type="EMBL" id="MBB6070584.1"/>
    </source>
</evidence>
<accession>A0A841GXV7</accession>
<feature type="region of interest" description="Disordered" evidence="1">
    <location>
        <begin position="20"/>
        <end position="53"/>
    </location>
</feature>
<name>A0A841GXV7_9BACT</name>